<dbReference type="AlphaFoldDB" id="H9ULA1"/>
<evidence type="ECO:0000256" key="1">
    <source>
        <dbReference type="SAM" id="MobiDB-lite"/>
    </source>
</evidence>
<keyword evidence="3" id="KW-1185">Reference proteome</keyword>
<protein>
    <submittedName>
        <fullName evidence="2">Uncharacterized protein</fullName>
    </submittedName>
</protein>
<dbReference type="RefSeq" id="WP_014456277.1">
    <property type="nucleotide sequence ID" value="NC_017098.1"/>
</dbReference>
<feature type="region of interest" description="Disordered" evidence="1">
    <location>
        <begin position="151"/>
        <end position="192"/>
    </location>
</feature>
<dbReference type="EMBL" id="CP003282">
    <property type="protein sequence ID" value="AFG38294.1"/>
    <property type="molecule type" value="Genomic_DNA"/>
</dbReference>
<evidence type="ECO:0000313" key="3">
    <source>
        <dbReference type="Proteomes" id="UP000007383"/>
    </source>
</evidence>
<name>H9ULA1_SPIAZ</name>
<dbReference type="KEGG" id="sfc:Spiaf_2258"/>
<gene>
    <name evidence="2" type="ordered locus">Spiaf_2258</name>
</gene>
<dbReference type="HOGENOM" id="CLU_1309464_0_0_12"/>
<evidence type="ECO:0000313" key="2">
    <source>
        <dbReference type="EMBL" id="AFG38294.1"/>
    </source>
</evidence>
<dbReference type="PATRIC" id="fig|889378.3.peg.2235"/>
<dbReference type="Proteomes" id="UP000007383">
    <property type="component" value="Chromosome"/>
</dbReference>
<reference evidence="3" key="1">
    <citation type="journal article" date="2013" name="Stand. Genomic Sci.">
        <title>Complete genome sequence of the halophilic bacterium Spirochaeta africana type strain (Z-7692(T)) from the alkaline Lake Magadi in the East African Rift.</title>
        <authorList>
            <person name="Liolos K."/>
            <person name="Abt B."/>
            <person name="Scheuner C."/>
            <person name="Teshima H."/>
            <person name="Held B."/>
            <person name="Lapidus A."/>
            <person name="Nolan M."/>
            <person name="Lucas S."/>
            <person name="Deshpande S."/>
            <person name="Cheng J.F."/>
            <person name="Tapia R."/>
            <person name="Goodwin L.A."/>
            <person name="Pitluck S."/>
            <person name="Pagani I."/>
            <person name="Ivanova N."/>
            <person name="Mavromatis K."/>
            <person name="Mikhailova N."/>
            <person name="Huntemann M."/>
            <person name="Pati A."/>
            <person name="Chen A."/>
            <person name="Palaniappan K."/>
            <person name="Land M."/>
            <person name="Rohde M."/>
            <person name="Tindall B.J."/>
            <person name="Detter J.C."/>
            <person name="Goker M."/>
            <person name="Bristow J."/>
            <person name="Eisen J.A."/>
            <person name="Markowitz V."/>
            <person name="Hugenholtz P."/>
            <person name="Woyke T."/>
            <person name="Klenk H.P."/>
            <person name="Kyrpides N.C."/>
        </authorList>
    </citation>
    <scope>NUCLEOTIDE SEQUENCE</scope>
    <source>
        <strain evidence="3">ATCC 700263 / DSM 8902 / Z-7692</strain>
    </source>
</reference>
<accession>H9ULA1</accession>
<organism evidence="2 3">
    <name type="scientific">Spirochaeta africana (strain ATCC 700263 / DSM 8902 / Z-7692)</name>
    <dbReference type="NCBI Taxonomy" id="889378"/>
    <lineage>
        <taxon>Bacteria</taxon>
        <taxon>Pseudomonadati</taxon>
        <taxon>Spirochaetota</taxon>
        <taxon>Spirochaetia</taxon>
        <taxon>Spirochaetales</taxon>
        <taxon>Spirochaetaceae</taxon>
        <taxon>Spirochaeta</taxon>
    </lineage>
</organism>
<sequence>MQWKIGILMIALAIGVSGCSRIREASDAFRDASQYVDAARGMAQQMETMAGFQDPEDLPELTEQNVRNYYTQITKLQELHPDLDFENPSVAAMQAGMSGLNLQQIVTRNSDLSFEDYSGISTKLMILVAQSAAFGMSDELIGMMEQSVTSLEGVDDSDLSPEQREELQQELDQQRQAVAQAHTESSTPDMDAARRQIEMVMRIRQELGIQ</sequence>
<proteinExistence type="predicted"/>
<dbReference type="PROSITE" id="PS51257">
    <property type="entry name" value="PROKAR_LIPOPROTEIN"/>
    <property type="match status" value="1"/>
</dbReference>
<dbReference type="OrthoDB" id="9852208at2"/>